<keyword evidence="2" id="KW-1133">Transmembrane helix</keyword>
<keyword evidence="2" id="KW-0472">Membrane</keyword>
<organism evidence="3 4">
    <name type="scientific">Ditylenchus dipsaci</name>
    <dbReference type="NCBI Taxonomy" id="166011"/>
    <lineage>
        <taxon>Eukaryota</taxon>
        <taxon>Metazoa</taxon>
        <taxon>Ecdysozoa</taxon>
        <taxon>Nematoda</taxon>
        <taxon>Chromadorea</taxon>
        <taxon>Rhabditida</taxon>
        <taxon>Tylenchina</taxon>
        <taxon>Tylenchomorpha</taxon>
        <taxon>Sphaerularioidea</taxon>
        <taxon>Anguinidae</taxon>
        <taxon>Anguininae</taxon>
        <taxon>Ditylenchus</taxon>
    </lineage>
</organism>
<dbReference type="AlphaFoldDB" id="A0A915EG43"/>
<keyword evidence="3" id="KW-1185">Reference proteome</keyword>
<proteinExistence type="predicted"/>
<sequence>MGANEAGSASVGASDDLRQLNHVGTPEPPGRGPSHLSEPKWCTLDGAYLATALISISIWTMKLFSLLLEKSWLEHQKKT</sequence>
<protein>
    <submittedName>
        <fullName evidence="4">Uncharacterized protein</fullName>
    </submittedName>
</protein>
<evidence type="ECO:0000313" key="4">
    <source>
        <dbReference type="WBParaSite" id="jg6313"/>
    </source>
</evidence>
<evidence type="ECO:0000256" key="1">
    <source>
        <dbReference type="SAM" id="MobiDB-lite"/>
    </source>
</evidence>
<dbReference type="WBParaSite" id="jg6313">
    <property type="protein sequence ID" value="jg6313"/>
    <property type="gene ID" value="jg6313"/>
</dbReference>
<dbReference type="Proteomes" id="UP000887574">
    <property type="component" value="Unplaced"/>
</dbReference>
<feature type="transmembrane region" description="Helical" evidence="2">
    <location>
        <begin position="47"/>
        <end position="68"/>
    </location>
</feature>
<keyword evidence="2" id="KW-0812">Transmembrane</keyword>
<evidence type="ECO:0000256" key="2">
    <source>
        <dbReference type="SAM" id="Phobius"/>
    </source>
</evidence>
<reference evidence="4" key="1">
    <citation type="submission" date="2022-11" db="UniProtKB">
        <authorList>
            <consortium name="WormBaseParasite"/>
        </authorList>
    </citation>
    <scope>IDENTIFICATION</scope>
</reference>
<feature type="region of interest" description="Disordered" evidence="1">
    <location>
        <begin position="1"/>
        <end position="38"/>
    </location>
</feature>
<name>A0A915EG43_9BILA</name>
<accession>A0A915EG43</accession>
<evidence type="ECO:0000313" key="3">
    <source>
        <dbReference type="Proteomes" id="UP000887574"/>
    </source>
</evidence>